<keyword evidence="1" id="KW-0812">Transmembrane</keyword>
<gene>
    <name evidence="2" type="ORF">H9X83_10250</name>
</gene>
<evidence type="ECO:0008006" key="4">
    <source>
        <dbReference type="Google" id="ProtNLM"/>
    </source>
</evidence>
<dbReference type="EMBL" id="JACSNV010000015">
    <property type="protein sequence ID" value="MBM6878531.1"/>
    <property type="molecule type" value="Genomic_DNA"/>
</dbReference>
<comment type="caution">
    <text evidence="2">The sequence shown here is derived from an EMBL/GenBank/DDBJ whole genome shotgun (WGS) entry which is preliminary data.</text>
</comment>
<name>A0ABS2GAL9_9FIRM</name>
<dbReference type="Proteomes" id="UP000729290">
    <property type="component" value="Unassembled WGS sequence"/>
</dbReference>
<dbReference type="RefSeq" id="WP_205132849.1">
    <property type="nucleotide sequence ID" value="NZ_JACSNT010000003.1"/>
</dbReference>
<keyword evidence="1" id="KW-0472">Membrane</keyword>
<evidence type="ECO:0000313" key="3">
    <source>
        <dbReference type="Proteomes" id="UP000729290"/>
    </source>
</evidence>
<keyword evidence="3" id="KW-1185">Reference proteome</keyword>
<accession>A0ABS2GAL9</accession>
<reference evidence="2 3" key="1">
    <citation type="journal article" date="2021" name="Sci. Rep.">
        <title>The distribution of antibiotic resistance genes in chicken gut microbiota commensals.</title>
        <authorList>
            <person name="Juricova H."/>
            <person name="Matiasovicova J."/>
            <person name="Kubasova T."/>
            <person name="Cejkova D."/>
            <person name="Rychlik I."/>
        </authorList>
    </citation>
    <scope>NUCLEOTIDE SEQUENCE [LARGE SCALE GENOMIC DNA]</scope>
    <source>
        <strain evidence="2 3">An431b</strain>
    </source>
</reference>
<protein>
    <recommendedName>
        <fullName evidence="4">DUF4179 domain-containing protein</fullName>
    </recommendedName>
</protein>
<keyword evidence="1" id="KW-1133">Transmembrane helix</keyword>
<feature type="transmembrane region" description="Helical" evidence="1">
    <location>
        <begin position="57"/>
        <end position="75"/>
    </location>
</feature>
<proteinExistence type="predicted"/>
<evidence type="ECO:0000313" key="2">
    <source>
        <dbReference type="EMBL" id="MBM6878531.1"/>
    </source>
</evidence>
<sequence>MKREWSNEEIDRWIKTLEEDGLLEAPPSLEQNVMRRIAHMDEEKGRQQRHSPQARKFFYQLKICAAMAASLFLVFSSGSIKKEGEHSVFPVAQEYGLADRLAAGTDHLSRQISDISGFLVEQIMEVTSYEK</sequence>
<evidence type="ECO:0000256" key="1">
    <source>
        <dbReference type="SAM" id="Phobius"/>
    </source>
</evidence>
<organism evidence="2 3">
    <name type="scientific">Anaerotignum lactatifermentans</name>
    <dbReference type="NCBI Taxonomy" id="160404"/>
    <lineage>
        <taxon>Bacteria</taxon>
        <taxon>Bacillati</taxon>
        <taxon>Bacillota</taxon>
        <taxon>Clostridia</taxon>
        <taxon>Lachnospirales</taxon>
        <taxon>Anaerotignaceae</taxon>
        <taxon>Anaerotignum</taxon>
    </lineage>
</organism>